<dbReference type="AlphaFoldDB" id="A0A917Q3H0"/>
<dbReference type="RefSeq" id="WP_188908456.1">
    <property type="nucleotide sequence ID" value="NZ_BMMF01000001.1"/>
</dbReference>
<dbReference type="Gene3D" id="3.30.450.20">
    <property type="entry name" value="PAS domain"/>
    <property type="match status" value="2"/>
</dbReference>
<dbReference type="InterPro" id="IPR000014">
    <property type="entry name" value="PAS"/>
</dbReference>
<dbReference type="CDD" id="cd00130">
    <property type="entry name" value="PAS"/>
    <property type="match status" value="1"/>
</dbReference>
<evidence type="ECO:0000259" key="14">
    <source>
        <dbReference type="PROSITE" id="PS50113"/>
    </source>
</evidence>
<sequence length="489" mass="53808">MIDPDAWPAGDCDAARAIRAHDWAATALGPLDTWPEALKGAVGTILHAPIPMAIVWGEDSIQICNDAFDEKIGGDGRACVGRPASEVWADVWPTVAADVARVRAGESAVEREDVRLARRSGERTEETWWRCSFSSVPDARAPNGVGGVLFVAVEISDRVRAREDADRTGARLRALVENLPHLVWQSRDEGRWTWASAQWIEATGLSYEASLDLGWLAAVHPEDRERVREAWAEAGRTGRLEVSHRLLLADGRTRWFQTRAHASTPCAGGEREWVGSSSDIDEMRRLQDQQKLLLGELQHRVRNMLAIVRSIARRTGETAQDAADFGSHFEGRLNAFARTQAHVARDPRAGLDLEYLVAEELTACAAREGARVTIGGPKVQIKSKAAETLTLAIHELATNSVKFGALAGETGAVAVVWDVEREADPPLLRLTWRETGIAPDPRRPAREGFGTELLRRTLPYELDAAVRYEIGAESVLCEIVMPLNRRTLA</sequence>
<evidence type="ECO:0000256" key="11">
    <source>
        <dbReference type="ARBA" id="ARBA00022840"/>
    </source>
</evidence>
<accession>A0A917Q3H0</accession>
<evidence type="ECO:0000256" key="12">
    <source>
        <dbReference type="ARBA" id="ARBA00023026"/>
    </source>
</evidence>
<comment type="caution">
    <text evidence="15">The sequence shown here is derived from an EMBL/GenBank/DDBJ whole genome shotgun (WGS) entry which is preliminary data.</text>
</comment>
<reference evidence="15 16" key="1">
    <citation type="journal article" date="2014" name="Int. J. Syst. Evol. Microbiol.">
        <title>Complete genome sequence of Corynebacterium casei LMG S-19264T (=DSM 44701T), isolated from a smear-ripened cheese.</title>
        <authorList>
            <consortium name="US DOE Joint Genome Institute (JGI-PGF)"/>
            <person name="Walter F."/>
            <person name="Albersmeier A."/>
            <person name="Kalinowski J."/>
            <person name="Ruckert C."/>
        </authorList>
    </citation>
    <scope>NUCLEOTIDE SEQUENCE [LARGE SCALE GENOMIC DNA]</scope>
    <source>
        <strain evidence="15 16">CGMCC 1.9161</strain>
    </source>
</reference>
<evidence type="ECO:0000256" key="10">
    <source>
        <dbReference type="ARBA" id="ARBA00022777"/>
    </source>
</evidence>
<dbReference type="InterPro" id="IPR013656">
    <property type="entry name" value="PAS_4"/>
</dbReference>
<keyword evidence="4" id="KW-0597">Phosphoprotein</keyword>
<keyword evidence="16" id="KW-1185">Reference proteome</keyword>
<dbReference type="NCBIfam" id="TIGR00229">
    <property type="entry name" value="sensory_box"/>
    <property type="match status" value="1"/>
</dbReference>
<dbReference type="Pfam" id="PF07536">
    <property type="entry name" value="HWE_HK"/>
    <property type="match status" value="1"/>
</dbReference>
<dbReference type="InterPro" id="IPR000700">
    <property type="entry name" value="PAS-assoc_C"/>
</dbReference>
<evidence type="ECO:0000256" key="9">
    <source>
        <dbReference type="ARBA" id="ARBA00022741"/>
    </source>
</evidence>
<organism evidence="15 16">
    <name type="scientific">Salinarimonas ramus</name>
    <dbReference type="NCBI Taxonomy" id="690164"/>
    <lineage>
        <taxon>Bacteria</taxon>
        <taxon>Pseudomonadati</taxon>
        <taxon>Pseudomonadota</taxon>
        <taxon>Alphaproteobacteria</taxon>
        <taxon>Hyphomicrobiales</taxon>
        <taxon>Salinarimonadaceae</taxon>
        <taxon>Salinarimonas</taxon>
    </lineage>
</organism>
<dbReference type="PANTHER" id="PTHR41523:SF7">
    <property type="entry name" value="HISTIDINE KINASE"/>
    <property type="match status" value="1"/>
</dbReference>
<dbReference type="PROSITE" id="PS50113">
    <property type="entry name" value="PAC"/>
    <property type="match status" value="1"/>
</dbReference>
<dbReference type="Gene3D" id="3.30.565.10">
    <property type="entry name" value="Histidine kinase-like ATPase, C-terminal domain"/>
    <property type="match status" value="1"/>
</dbReference>
<evidence type="ECO:0000256" key="7">
    <source>
        <dbReference type="ARBA" id="ARBA00022679"/>
    </source>
</evidence>
<keyword evidence="9" id="KW-0547">Nucleotide-binding</keyword>
<dbReference type="InterPro" id="IPR013655">
    <property type="entry name" value="PAS_fold_3"/>
</dbReference>
<dbReference type="InterPro" id="IPR036890">
    <property type="entry name" value="HATPase_C_sf"/>
</dbReference>
<keyword evidence="10" id="KW-0418">Kinase</keyword>
<dbReference type="SMART" id="SM00091">
    <property type="entry name" value="PAS"/>
    <property type="match status" value="1"/>
</dbReference>
<evidence type="ECO:0000256" key="5">
    <source>
        <dbReference type="ARBA" id="ARBA00022630"/>
    </source>
</evidence>
<evidence type="ECO:0000313" key="16">
    <source>
        <dbReference type="Proteomes" id="UP000600449"/>
    </source>
</evidence>
<evidence type="ECO:0000256" key="4">
    <source>
        <dbReference type="ARBA" id="ARBA00022553"/>
    </source>
</evidence>
<evidence type="ECO:0000256" key="1">
    <source>
        <dbReference type="ARBA" id="ARBA00000085"/>
    </source>
</evidence>
<gene>
    <name evidence="15" type="ORF">GCM10011322_01490</name>
</gene>
<protein>
    <recommendedName>
        <fullName evidence="3">Blue-light-activated histidine kinase</fullName>
        <ecNumber evidence="2">2.7.13.3</ecNumber>
    </recommendedName>
</protein>
<dbReference type="Pfam" id="PF08448">
    <property type="entry name" value="PAS_4"/>
    <property type="match status" value="1"/>
</dbReference>
<keyword evidence="11" id="KW-0067">ATP-binding</keyword>
<comment type="catalytic activity">
    <reaction evidence="1">
        <text>ATP + protein L-histidine = ADP + protein N-phospho-L-histidine.</text>
        <dbReference type="EC" id="2.7.13.3"/>
    </reaction>
</comment>
<keyword evidence="7" id="KW-0808">Transferase</keyword>
<feature type="domain" description="PAS" evidence="13">
    <location>
        <begin position="168"/>
        <end position="238"/>
    </location>
</feature>
<dbReference type="SMART" id="SM00911">
    <property type="entry name" value="HWE_HK"/>
    <property type="match status" value="1"/>
</dbReference>
<name>A0A917Q3H0_9HYPH</name>
<dbReference type="PANTHER" id="PTHR41523">
    <property type="entry name" value="TWO-COMPONENT SYSTEM SENSOR PROTEIN"/>
    <property type="match status" value="1"/>
</dbReference>
<dbReference type="EMBL" id="BMMF01000001">
    <property type="protein sequence ID" value="GGK18469.1"/>
    <property type="molecule type" value="Genomic_DNA"/>
</dbReference>
<evidence type="ECO:0000313" key="15">
    <source>
        <dbReference type="EMBL" id="GGK18469.1"/>
    </source>
</evidence>
<dbReference type="InterPro" id="IPR011102">
    <property type="entry name" value="Sig_transdc_His_kinase_HWE"/>
</dbReference>
<feature type="domain" description="PAC" evidence="14">
    <location>
        <begin position="240"/>
        <end position="292"/>
    </location>
</feature>
<keyword evidence="8" id="KW-0677">Repeat</keyword>
<evidence type="ECO:0000256" key="8">
    <source>
        <dbReference type="ARBA" id="ARBA00022737"/>
    </source>
</evidence>
<dbReference type="SUPFAM" id="SSF55785">
    <property type="entry name" value="PYP-like sensor domain (PAS domain)"/>
    <property type="match status" value="2"/>
</dbReference>
<dbReference type="InterPro" id="IPR035965">
    <property type="entry name" value="PAS-like_dom_sf"/>
</dbReference>
<dbReference type="PROSITE" id="PS50112">
    <property type="entry name" value="PAS"/>
    <property type="match status" value="1"/>
</dbReference>
<evidence type="ECO:0000259" key="13">
    <source>
        <dbReference type="PROSITE" id="PS50112"/>
    </source>
</evidence>
<dbReference type="GO" id="GO:0004673">
    <property type="term" value="F:protein histidine kinase activity"/>
    <property type="evidence" value="ECO:0007669"/>
    <property type="project" value="UniProtKB-EC"/>
</dbReference>
<keyword evidence="12" id="KW-0843">Virulence</keyword>
<dbReference type="EC" id="2.7.13.3" evidence="2"/>
<evidence type="ECO:0000256" key="6">
    <source>
        <dbReference type="ARBA" id="ARBA00022643"/>
    </source>
</evidence>
<dbReference type="Proteomes" id="UP000600449">
    <property type="component" value="Unassembled WGS sequence"/>
</dbReference>
<keyword evidence="5" id="KW-0285">Flavoprotein</keyword>
<proteinExistence type="predicted"/>
<dbReference type="Pfam" id="PF08447">
    <property type="entry name" value="PAS_3"/>
    <property type="match status" value="1"/>
</dbReference>
<dbReference type="GO" id="GO:0005524">
    <property type="term" value="F:ATP binding"/>
    <property type="evidence" value="ECO:0007669"/>
    <property type="project" value="UniProtKB-KW"/>
</dbReference>
<evidence type="ECO:0000256" key="2">
    <source>
        <dbReference type="ARBA" id="ARBA00012438"/>
    </source>
</evidence>
<evidence type="ECO:0000256" key="3">
    <source>
        <dbReference type="ARBA" id="ARBA00021740"/>
    </source>
</evidence>
<keyword evidence="6" id="KW-0288">FMN</keyword>